<evidence type="ECO:0000256" key="1">
    <source>
        <dbReference type="SAM" id="Coils"/>
    </source>
</evidence>
<dbReference type="InterPro" id="IPR055335">
    <property type="entry name" value="Ucp6/RUP1"/>
</dbReference>
<dbReference type="InParanoid" id="A0A136J7A4"/>
<feature type="coiled-coil region" evidence="1">
    <location>
        <begin position="549"/>
        <end position="583"/>
    </location>
</feature>
<accession>A0A136J7A4</accession>
<evidence type="ECO:0008006" key="5">
    <source>
        <dbReference type="Google" id="ProtNLM"/>
    </source>
</evidence>
<feature type="compositionally biased region" description="Low complexity" evidence="2">
    <location>
        <begin position="852"/>
        <end position="876"/>
    </location>
</feature>
<keyword evidence="1" id="KW-0175">Coiled coil</keyword>
<dbReference type="EMBL" id="KQ964248">
    <property type="protein sequence ID" value="KXJ93007.1"/>
    <property type="molecule type" value="Genomic_DNA"/>
</dbReference>
<reference evidence="4" key="1">
    <citation type="submission" date="2016-02" db="EMBL/GenBank/DDBJ databases">
        <title>Draft genome sequence of Microdochium bolleyi, a fungal endophyte of beachgrass.</title>
        <authorList>
            <consortium name="DOE Joint Genome Institute"/>
            <person name="David A.S."/>
            <person name="May G."/>
            <person name="Haridas S."/>
            <person name="Lim J."/>
            <person name="Wang M."/>
            <person name="Labutti K."/>
            <person name="Lipzen A."/>
            <person name="Barry K."/>
            <person name="Grigoriev I.V."/>
        </authorList>
    </citation>
    <scope>NUCLEOTIDE SEQUENCE [LARGE SCALE GENOMIC DNA]</scope>
    <source>
        <strain evidence="4">J235TASD1</strain>
    </source>
</reference>
<dbReference type="Proteomes" id="UP000070501">
    <property type="component" value="Unassembled WGS sequence"/>
</dbReference>
<dbReference type="PANTHER" id="PTHR39597">
    <property type="entry name" value="UBA DOMAIN-CONTAINING PROTEIN RUP1"/>
    <property type="match status" value="1"/>
</dbReference>
<dbReference type="GO" id="GO:0005634">
    <property type="term" value="C:nucleus"/>
    <property type="evidence" value="ECO:0007669"/>
    <property type="project" value="TreeGrafter"/>
</dbReference>
<feature type="region of interest" description="Disordered" evidence="2">
    <location>
        <begin position="850"/>
        <end position="916"/>
    </location>
</feature>
<dbReference type="Pfam" id="PF14555">
    <property type="entry name" value="UBA_4"/>
    <property type="match status" value="1"/>
</dbReference>
<name>A0A136J7A4_9PEZI</name>
<feature type="region of interest" description="Disordered" evidence="2">
    <location>
        <begin position="81"/>
        <end position="115"/>
    </location>
</feature>
<evidence type="ECO:0000313" key="4">
    <source>
        <dbReference type="Proteomes" id="UP000070501"/>
    </source>
</evidence>
<evidence type="ECO:0000256" key="2">
    <source>
        <dbReference type="SAM" id="MobiDB-lite"/>
    </source>
</evidence>
<gene>
    <name evidence="3" type="ORF">Micbo1qcDRAFT_232654</name>
</gene>
<protein>
    <recommendedName>
        <fullName evidence="5">Ubiquitin interaction domain-containing protein</fullName>
    </recommendedName>
</protein>
<dbReference type="OrthoDB" id="4489171at2759"/>
<feature type="compositionally biased region" description="Pro residues" evidence="2">
    <location>
        <begin position="745"/>
        <end position="755"/>
    </location>
</feature>
<dbReference type="AlphaFoldDB" id="A0A136J7A4"/>
<dbReference type="STRING" id="196109.A0A136J7A4"/>
<keyword evidence="4" id="KW-1185">Reference proteome</keyword>
<organism evidence="3 4">
    <name type="scientific">Microdochium bolleyi</name>
    <dbReference type="NCBI Taxonomy" id="196109"/>
    <lineage>
        <taxon>Eukaryota</taxon>
        <taxon>Fungi</taxon>
        <taxon>Dikarya</taxon>
        <taxon>Ascomycota</taxon>
        <taxon>Pezizomycotina</taxon>
        <taxon>Sordariomycetes</taxon>
        <taxon>Xylariomycetidae</taxon>
        <taxon>Xylariales</taxon>
        <taxon>Microdochiaceae</taxon>
        <taxon>Microdochium</taxon>
    </lineage>
</organism>
<dbReference type="GO" id="GO:0005829">
    <property type="term" value="C:cytosol"/>
    <property type="evidence" value="ECO:0007669"/>
    <property type="project" value="TreeGrafter"/>
</dbReference>
<evidence type="ECO:0000313" key="3">
    <source>
        <dbReference type="EMBL" id="KXJ93007.1"/>
    </source>
</evidence>
<feature type="region of interest" description="Disordered" evidence="2">
    <location>
        <begin position="732"/>
        <end position="762"/>
    </location>
</feature>
<dbReference type="PANTHER" id="PTHR39597:SF1">
    <property type="entry name" value="UBA DOMAIN-CONTAINING PROTEIN RUP1"/>
    <property type="match status" value="1"/>
</dbReference>
<proteinExistence type="predicted"/>
<sequence>MAAAGEPPEDVISFLCEATGLSRPEAIARLKANNNDGERALDEFFTDPDSTKYKYDESQFGLDRDGEGGNNAGISFNIQGPDQVPVGSFFDHGSAAPTRPPSRTNNRSPLGAPSNLAQEDADLQRALAESAAESGVAPQEAGVIDSTTNATHFGPANRPDYDVEQWAMVPAGPATAAVETEIPPSGRKRQPGVPAFVRECPRIDCRLGAMLSIYHKIPLVRNMLLKCGPPATTYGHNTEWWKGRPILKPENLIKLQVGEHLTDAEARPAFHEELHRLMAFMDSSDRAFVRVDSLFESPAYQTYSWNDMEEKLLIAMSDMAGDAENNQDFDMSPMMVRGRVVPIELDDHSEDSSSSEGEPIDFALLDVRIDHEQYSWVKTLYDALDQLMWTHALSSDHTFPENSNMAVLMKPSEILTMRLNGAGLTSPIEIPEIFYADRYLEDRQETALHLQRQIFEIKRNGLQKLAAWEAQRTRCPGKGGCQDFQWLPHPHTIQECNEKAIKHAEYLLDRLNKDVQWRHFDKQWTEEGNPYTIEDIKLVHTWTGPANYTEQEEERRQELQTMVQTLQAEVDQVKEALAVCEERRAEYHKLLRAVGKRLTCQETEADDAEFVFSSQPEAYHPEYWNPTHKYLLRGVALTPELSYTCVREPDDLIQVDDTQAASKDQWWKIVAPTNDVTPATVEKATAEEVLQAAGTESRYPLLVYATEAAMQADAMPLSDALRRFVKADNRSFQAELSREESQEQPPHPPPRPPVQGPTEENLNQAGMLGHSKRKHTTSSSVATNGSLRDELDDVDLTFTDSNADGYEIDTPPLHVASDAEYSKFDAFEHSSQAPGADFDNDADWTMPTATHTEATGPAGMATGTAPETAAPDAGPEMQERGSGGGLGFVMQHAGRSSRGTTPDLMDMEADPPYRGG</sequence>
<dbReference type="GO" id="GO:0016579">
    <property type="term" value="P:protein deubiquitination"/>
    <property type="evidence" value="ECO:0007669"/>
    <property type="project" value="TreeGrafter"/>
</dbReference>